<dbReference type="Proteomes" id="UP000826195">
    <property type="component" value="Unassembled WGS sequence"/>
</dbReference>
<proteinExistence type="predicted"/>
<protein>
    <submittedName>
        <fullName evidence="1">Uncharacterized protein</fullName>
    </submittedName>
</protein>
<dbReference type="EMBL" id="JAHXZJ010002609">
    <property type="protein sequence ID" value="KAH0540286.1"/>
    <property type="molecule type" value="Genomic_DNA"/>
</dbReference>
<dbReference type="AlphaFoldDB" id="A0AAV7HKB0"/>
<evidence type="ECO:0000313" key="2">
    <source>
        <dbReference type="Proteomes" id="UP000826195"/>
    </source>
</evidence>
<gene>
    <name evidence="1" type="ORF">KQX54_015540</name>
</gene>
<reference evidence="1 2" key="1">
    <citation type="journal article" date="2021" name="J. Hered.">
        <title>A chromosome-level genome assembly of the parasitoid wasp, Cotesia glomerata (Hymenoptera: Braconidae).</title>
        <authorList>
            <person name="Pinto B.J."/>
            <person name="Weis J.J."/>
            <person name="Gamble T."/>
            <person name="Ode P.J."/>
            <person name="Paul R."/>
            <person name="Zaspel J.M."/>
        </authorList>
    </citation>
    <scope>NUCLEOTIDE SEQUENCE [LARGE SCALE GENOMIC DNA]</scope>
    <source>
        <strain evidence="1">CgM1</strain>
    </source>
</reference>
<sequence length="139" mass="15822">MVNDAFALLNQSPIIKKHVDNQTYLENKVKKVYEKLNTSLGVTKLSDDEINSQNFLELLDKLKNKFNDSNTQRCEKIQILTLLPESWGLSRVCEVMGCTIYMASIAKSLRDKKGILSTPNAKLVIINSIYLHFRSTSIE</sequence>
<evidence type="ECO:0000313" key="1">
    <source>
        <dbReference type="EMBL" id="KAH0540286.1"/>
    </source>
</evidence>
<keyword evidence="2" id="KW-1185">Reference proteome</keyword>
<name>A0AAV7HKB0_COTGL</name>
<comment type="caution">
    <text evidence="1">The sequence shown here is derived from an EMBL/GenBank/DDBJ whole genome shotgun (WGS) entry which is preliminary data.</text>
</comment>
<accession>A0AAV7HKB0</accession>
<organism evidence="1 2">
    <name type="scientific">Cotesia glomerata</name>
    <name type="common">Lepidopteran parasitic wasp</name>
    <name type="synonym">Apanteles glomeratus</name>
    <dbReference type="NCBI Taxonomy" id="32391"/>
    <lineage>
        <taxon>Eukaryota</taxon>
        <taxon>Metazoa</taxon>
        <taxon>Ecdysozoa</taxon>
        <taxon>Arthropoda</taxon>
        <taxon>Hexapoda</taxon>
        <taxon>Insecta</taxon>
        <taxon>Pterygota</taxon>
        <taxon>Neoptera</taxon>
        <taxon>Endopterygota</taxon>
        <taxon>Hymenoptera</taxon>
        <taxon>Apocrita</taxon>
        <taxon>Ichneumonoidea</taxon>
        <taxon>Braconidae</taxon>
        <taxon>Microgastrinae</taxon>
        <taxon>Cotesia</taxon>
    </lineage>
</organism>